<name>A0ABU4Y699_9HYPH</name>
<dbReference type="Proteomes" id="UP001287059">
    <property type="component" value="Unassembled WGS sequence"/>
</dbReference>
<protein>
    <recommendedName>
        <fullName evidence="3">Phasin family protein</fullName>
    </recommendedName>
</protein>
<organism evidence="1 2">
    <name type="scientific">Mesorhizobium album</name>
    <dbReference type="NCBI Taxonomy" id="3072314"/>
    <lineage>
        <taxon>Bacteria</taxon>
        <taxon>Pseudomonadati</taxon>
        <taxon>Pseudomonadota</taxon>
        <taxon>Alphaproteobacteria</taxon>
        <taxon>Hyphomicrobiales</taxon>
        <taxon>Phyllobacteriaceae</taxon>
        <taxon>Mesorhizobium</taxon>
    </lineage>
</organism>
<evidence type="ECO:0008006" key="3">
    <source>
        <dbReference type="Google" id="ProtNLM"/>
    </source>
</evidence>
<proteinExistence type="predicted"/>
<reference evidence="1 2" key="1">
    <citation type="submission" date="2023-08" db="EMBL/GenBank/DDBJ databases">
        <title>Implementing the SeqCode for naming new Mesorhizobium species isolated from Vachellia karroo root nodules.</title>
        <authorList>
            <person name="Van Lill M."/>
        </authorList>
    </citation>
    <scope>NUCLEOTIDE SEQUENCE [LARGE SCALE GENOMIC DNA]</scope>
    <source>
        <strain evidence="1 2">VK24D</strain>
    </source>
</reference>
<evidence type="ECO:0000313" key="2">
    <source>
        <dbReference type="Proteomes" id="UP001287059"/>
    </source>
</evidence>
<accession>A0ABU4Y699</accession>
<comment type="caution">
    <text evidence="1">The sequence shown here is derived from an EMBL/GenBank/DDBJ whole genome shotgun (WGS) entry which is preliminary data.</text>
</comment>
<keyword evidence="2" id="KW-1185">Reference proteome</keyword>
<dbReference type="EMBL" id="JAVIIW010000049">
    <property type="protein sequence ID" value="MDX8482433.1"/>
    <property type="molecule type" value="Genomic_DNA"/>
</dbReference>
<dbReference type="RefSeq" id="WP_320290531.1">
    <property type="nucleotide sequence ID" value="NZ_JAVIIW010000049.1"/>
</dbReference>
<gene>
    <name evidence="1" type="ORF">RFN28_28820</name>
</gene>
<evidence type="ECO:0000313" key="1">
    <source>
        <dbReference type="EMBL" id="MDX8482433.1"/>
    </source>
</evidence>
<sequence length="214" mass="23256">MIPINASLNGSCDVRPEPTGADPCPLKTFSFGAPCSASPLSPEPRSISNWLRPGEANARPQATASDAVHDLASRKQDIEAKCERKNIMIWNAEEFRAPELLPLAKTGQKFIRATAALQAHSIRALLRMQIEGVSFLKRRFEDDLKLLDKLTAGDEFVDAFDVYVNFLQNATSDYASEVGKFASIGAKLASETAGRVRKEAETTIDDMAAATLAT</sequence>